<gene>
    <name evidence="1" type="ORF">CLUMA_CG019772</name>
</gene>
<dbReference type="EMBL" id="CVRI01000067">
    <property type="protein sequence ID" value="CRL06572.1"/>
    <property type="molecule type" value="Genomic_DNA"/>
</dbReference>
<organism evidence="1 2">
    <name type="scientific">Clunio marinus</name>
    <dbReference type="NCBI Taxonomy" id="568069"/>
    <lineage>
        <taxon>Eukaryota</taxon>
        <taxon>Metazoa</taxon>
        <taxon>Ecdysozoa</taxon>
        <taxon>Arthropoda</taxon>
        <taxon>Hexapoda</taxon>
        <taxon>Insecta</taxon>
        <taxon>Pterygota</taxon>
        <taxon>Neoptera</taxon>
        <taxon>Endopterygota</taxon>
        <taxon>Diptera</taxon>
        <taxon>Nematocera</taxon>
        <taxon>Chironomoidea</taxon>
        <taxon>Chironomidae</taxon>
        <taxon>Clunio</taxon>
    </lineage>
</organism>
<evidence type="ECO:0000313" key="1">
    <source>
        <dbReference type="EMBL" id="CRL06572.1"/>
    </source>
</evidence>
<protein>
    <submittedName>
        <fullName evidence="1">CLUMA_CG019772, isoform A</fullName>
    </submittedName>
</protein>
<keyword evidence="2" id="KW-1185">Reference proteome</keyword>
<proteinExistence type="predicted"/>
<dbReference type="Proteomes" id="UP000183832">
    <property type="component" value="Unassembled WGS sequence"/>
</dbReference>
<evidence type="ECO:0000313" key="2">
    <source>
        <dbReference type="Proteomes" id="UP000183832"/>
    </source>
</evidence>
<name>A0A1J1J457_9DIPT</name>
<dbReference type="AlphaFoldDB" id="A0A1J1J457"/>
<sequence>MLRRASNVQLITVKKLFLISEFKKYLKRERFSAWSCVNAEANLHEMKLKSTEHEYFNNS</sequence>
<accession>A0A1J1J457</accession>
<reference evidence="1 2" key="1">
    <citation type="submission" date="2015-04" db="EMBL/GenBank/DDBJ databases">
        <authorList>
            <person name="Syromyatnikov M.Y."/>
            <person name="Popov V.N."/>
        </authorList>
    </citation>
    <scope>NUCLEOTIDE SEQUENCE [LARGE SCALE GENOMIC DNA]</scope>
</reference>